<protein>
    <submittedName>
        <fullName evidence="2">Uncharacterized protein</fullName>
    </submittedName>
</protein>
<evidence type="ECO:0000313" key="2">
    <source>
        <dbReference type="EMBL" id="SPO40885.1"/>
    </source>
</evidence>
<evidence type="ECO:0000313" key="3">
    <source>
        <dbReference type="Proteomes" id="UP000323386"/>
    </source>
</evidence>
<feature type="region of interest" description="Disordered" evidence="1">
    <location>
        <begin position="98"/>
        <end position="119"/>
    </location>
</feature>
<feature type="compositionally biased region" description="Low complexity" evidence="1">
    <location>
        <begin position="98"/>
        <end position="107"/>
    </location>
</feature>
<reference evidence="2 3" key="1">
    <citation type="submission" date="2018-03" db="EMBL/GenBank/DDBJ databases">
        <authorList>
            <person name="Guldener U."/>
        </authorList>
    </citation>
    <scope>NUCLEOTIDE SEQUENCE [LARGE SCALE GENOMIC DNA]</scope>
    <source>
        <strain evidence="2 3">DAOM196992</strain>
    </source>
</reference>
<name>A0A5C3FB17_9BASI</name>
<dbReference type="AlphaFoldDB" id="A0A5C3FB17"/>
<organism evidence="2 3">
    <name type="scientific">Pseudozyma flocculosa</name>
    <dbReference type="NCBI Taxonomy" id="84751"/>
    <lineage>
        <taxon>Eukaryota</taxon>
        <taxon>Fungi</taxon>
        <taxon>Dikarya</taxon>
        <taxon>Basidiomycota</taxon>
        <taxon>Ustilaginomycotina</taxon>
        <taxon>Ustilaginomycetes</taxon>
        <taxon>Ustilaginales</taxon>
        <taxon>Ustilaginaceae</taxon>
        <taxon>Pseudozyma</taxon>
    </lineage>
</organism>
<dbReference type="EMBL" id="OOIP01000023">
    <property type="protein sequence ID" value="SPO40885.1"/>
    <property type="molecule type" value="Genomic_DNA"/>
</dbReference>
<dbReference type="Proteomes" id="UP000323386">
    <property type="component" value="Unassembled WGS sequence"/>
</dbReference>
<keyword evidence="3" id="KW-1185">Reference proteome</keyword>
<proteinExistence type="predicted"/>
<accession>A0A5C3FB17</accession>
<sequence>MQACPRCVPWPPLPLAGVHFARWPARTRARTPRPFPLLAPAALPARSPWPVSLAVPGRPGGLALPPACLLGTGTVPSSLGIDNDGGARLPLALCRPRASSLSSRPPAGISVSAPSQAAG</sequence>
<gene>
    <name evidence="2" type="ORF">PSFLO_06367</name>
</gene>
<evidence type="ECO:0000256" key="1">
    <source>
        <dbReference type="SAM" id="MobiDB-lite"/>
    </source>
</evidence>